<dbReference type="GO" id="GO:0004518">
    <property type="term" value="F:nuclease activity"/>
    <property type="evidence" value="ECO:0007669"/>
    <property type="project" value="UniProtKB-KW"/>
</dbReference>
<keyword evidence="5" id="KW-0479">Metal-binding</keyword>
<comment type="caution">
    <text evidence="9">The sequence shown here is derived from an EMBL/GenBank/DDBJ whole genome shotgun (WGS) entry which is preliminary data.</text>
</comment>
<keyword evidence="7" id="KW-0539">Nucleus</keyword>
<feature type="domain" description="DDE Tnp4" evidence="8">
    <location>
        <begin position="178"/>
        <end position="340"/>
    </location>
</feature>
<dbReference type="PANTHER" id="PTHR22930:SF269">
    <property type="entry name" value="NUCLEASE HARBI1-LIKE PROTEIN"/>
    <property type="match status" value="1"/>
</dbReference>
<evidence type="ECO:0000256" key="4">
    <source>
        <dbReference type="ARBA" id="ARBA00022722"/>
    </source>
</evidence>
<dbReference type="Proteomes" id="UP000230233">
    <property type="component" value="Chromosome V"/>
</dbReference>
<dbReference type="PANTHER" id="PTHR22930">
    <property type="match status" value="1"/>
</dbReference>
<protein>
    <recommendedName>
        <fullName evidence="8">DDE Tnp4 domain-containing protein</fullName>
    </recommendedName>
</protein>
<keyword evidence="10" id="KW-1185">Reference proteome</keyword>
<evidence type="ECO:0000256" key="2">
    <source>
        <dbReference type="ARBA" id="ARBA00004123"/>
    </source>
</evidence>
<comment type="subcellular location">
    <subcellularLocation>
        <location evidence="2">Nucleus</location>
    </subcellularLocation>
</comment>
<keyword evidence="6" id="KW-0378">Hydrolase</keyword>
<dbReference type="GO" id="GO:0005634">
    <property type="term" value="C:nucleus"/>
    <property type="evidence" value="ECO:0007669"/>
    <property type="project" value="UniProtKB-SubCell"/>
</dbReference>
<dbReference type="Pfam" id="PF13359">
    <property type="entry name" value="DDE_Tnp_4"/>
    <property type="match status" value="1"/>
</dbReference>
<dbReference type="OrthoDB" id="5854266at2759"/>
<dbReference type="AlphaFoldDB" id="A0A2G5TQT6"/>
<evidence type="ECO:0000313" key="10">
    <source>
        <dbReference type="Proteomes" id="UP000230233"/>
    </source>
</evidence>
<keyword evidence="4" id="KW-0540">Nuclease</keyword>
<evidence type="ECO:0000256" key="3">
    <source>
        <dbReference type="ARBA" id="ARBA00006958"/>
    </source>
</evidence>
<evidence type="ECO:0000256" key="1">
    <source>
        <dbReference type="ARBA" id="ARBA00001968"/>
    </source>
</evidence>
<organism evidence="9 10">
    <name type="scientific">Caenorhabditis nigoni</name>
    <dbReference type="NCBI Taxonomy" id="1611254"/>
    <lineage>
        <taxon>Eukaryota</taxon>
        <taxon>Metazoa</taxon>
        <taxon>Ecdysozoa</taxon>
        <taxon>Nematoda</taxon>
        <taxon>Chromadorea</taxon>
        <taxon>Rhabditida</taxon>
        <taxon>Rhabditina</taxon>
        <taxon>Rhabditomorpha</taxon>
        <taxon>Rhabditoidea</taxon>
        <taxon>Rhabditidae</taxon>
        <taxon>Peloderinae</taxon>
        <taxon>Caenorhabditis</taxon>
    </lineage>
</organism>
<evidence type="ECO:0000259" key="8">
    <source>
        <dbReference type="Pfam" id="PF13359"/>
    </source>
</evidence>
<dbReference type="EMBL" id="PDUG01000005">
    <property type="protein sequence ID" value="PIC29598.1"/>
    <property type="molecule type" value="Genomic_DNA"/>
</dbReference>
<dbReference type="GO" id="GO:0016787">
    <property type="term" value="F:hydrolase activity"/>
    <property type="evidence" value="ECO:0007669"/>
    <property type="project" value="UniProtKB-KW"/>
</dbReference>
<dbReference type="InterPro" id="IPR027806">
    <property type="entry name" value="HARBI1_dom"/>
</dbReference>
<gene>
    <name evidence="9" type="primary">Cnig_chr_V.g21127</name>
    <name evidence="9" type="ORF">B9Z55_021127</name>
</gene>
<comment type="similarity">
    <text evidence="3">Belongs to the HARBI1 family.</text>
</comment>
<comment type="cofactor">
    <cofactor evidence="1">
        <name>a divalent metal cation</name>
        <dbReference type="ChEBI" id="CHEBI:60240"/>
    </cofactor>
</comment>
<evidence type="ECO:0000256" key="5">
    <source>
        <dbReference type="ARBA" id="ARBA00022723"/>
    </source>
</evidence>
<sequence length="377" mass="42653">MDSSGDESDEDVRCIQDVVGVVVALYSKKKELETLKEEQEIENLEKNFHYLKFNHFRNHCALIQSIPGAVEKELFVPLEVVQKVEQAVDSETNAGNMKFSSFEQCVIFLQYSTTGESVGCISRRVGVAKSTVSSVIKRVSQAIVKHLNNIEIPSTPHEWRVVEEGFVQKGLMRCAGTLDGKHIRIKAPPNSGSVYYNYKHFFSFSMLGLVDANRKVLFLDIGTPGSLSDSSIFNRSELKRILEEKSTLPPPIHYTENLVFPSFILADGIFALTTYLMKPFGRSNLTREQLHFNRKLSNTRVRVEHCFGIIASRFRIMHSCIELMYADAVELVTALVILHNYLMPSYDGPLTPVVESAAEQFRNGKEQREALMNFLCN</sequence>
<dbReference type="InterPro" id="IPR045249">
    <property type="entry name" value="HARBI1-like"/>
</dbReference>
<dbReference type="STRING" id="1611254.A0A2G5TQT6"/>
<accession>A0A2G5TQT6</accession>
<evidence type="ECO:0000313" key="9">
    <source>
        <dbReference type="EMBL" id="PIC29598.1"/>
    </source>
</evidence>
<evidence type="ECO:0000256" key="6">
    <source>
        <dbReference type="ARBA" id="ARBA00022801"/>
    </source>
</evidence>
<dbReference type="GO" id="GO:0046872">
    <property type="term" value="F:metal ion binding"/>
    <property type="evidence" value="ECO:0007669"/>
    <property type="project" value="UniProtKB-KW"/>
</dbReference>
<name>A0A2G5TQT6_9PELO</name>
<evidence type="ECO:0000256" key="7">
    <source>
        <dbReference type="ARBA" id="ARBA00023242"/>
    </source>
</evidence>
<proteinExistence type="inferred from homology"/>
<reference evidence="10" key="1">
    <citation type="submission" date="2017-10" db="EMBL/GenBank/DDBJ databases">
        <title>Rapid genome shrinkage in a self-fertile nematode reveals novel sperm competition proteins.</title>
        <authorList>
            <person name="Yin D."/>
            <person name="Schwarz E.M."/>
            <person name="Thomas C.G."/>
            <person name="Felde R.L."/>
            <person name="Korf I.F."/>
            <person name="Cutter A.D."/>
            <person name="Schartner C.M."/>
            <person name="Ralston E.J."/>
            <person name="Meyer B.J."/>
            <person name="Haag E.S."/>
        </authorList>
    </citation>
    <scope>NUCLEOTIDE SEQUENCE [LARGE SCALE GENOMIC DNA]</scope>
    <source>
        <strain evidence="10">JU1422</strain>
    </source>
</reference>